<comment type="subunit">
    <text evidence="6">Monomer. Associates with the 50S ribosomal subunit.</text>
</comment>
<evidence type="ECO:0000256" key="4">
    <source>
        <dbReference type="ARBA" id="ARBA00022842"/>
    </source>
</evidence>
<feature type="binding site" evidence="8">
    <location>
        <position position="254"/>
    </location>
    <ligand>
        <name>Mg(2+)</name>
        <dbReference type="ChEBI" id="CHEBI:18420"/>
    </ligand>
</feature>
<dbReference type="Pfam" id="PF13167">
    <property type="entry name" value="GTP-bdg_N"/>
    <property type="match status" value="1"/>
</dbReference>
<feature type="binding site" evidence="7">
    <location>
        <begin position="252"/>
        <end position="256"/>
    </location>
    <ligand>
        <name>GTP</name>
        <dbReference type="ChEBI" id="CHEBI:37565"/>
    </ligand>
</feature>
<comment type="cofactor">
    <cofactor evidence="8">
        <name>Mg(2+)</name>
        <dbReference type="ChEBI" id="CHEBI:18420"/>
    </cofactor>
</comment>
<protein>
    <recommendedName>
        <fullName evidence="6">GTPase HflX</fullName>
    </recommendedName>
    <alternativeName>
        <fullName evidence="6">GTP-binding protein HflX</fullName>
    </alternativeName>
</protein>
<dbReference type="InterPro" id="IPR030394">
    <property type="entry name" value="G_HFLX_dom"/>
</dbReference>
<dbReference type="GO" id="GO:0005737">
    <property type="term" value="C:cytoplasm"/>
    <property type="evidence" value="ECO:0007669"/>
    <property type="project" value="UniProtKB-SubCell"/>
</dbReference>
<dbReference type="InterPro" id="IPR045498">
    <property type="entry name" value="HflX_C"/>
</dbReference>
<gene>
    <name evidence="6" type="primary">hflX</name>
    <name evidence="10" type="ORF">GA0061071_102181</name>
</gene>
<evidence type="ECO:0000313" key="11">
    <source>
        <dbReference type="Proteomes" id="UP000198975"/>
    </source>
</evidence>
<dbReference type="NCBIfam" id="NF008280">
    <property type="entry name" value="PRK11058.1"/>
    <property type="match status" value="1"/>
</dbReference>
<keyword evidence="2 8" id="KW-0479">Metal-binding</keyword>
<feature type="binding site" evidence="8">
    <location>
        <position position="234"/>
    </location>
    <ligand>
        <name>Mg(2+)</name>
        <dbReference type="ChEBI" id="CHEBI:18420"/>
    </ligand>
</feature>
<dbReference type="FunFam" id="3.40.50.300:FF:000173">
    <property type="entry name" value="GTPase HflX"/>
    <property type="match status" value="1"/>
</dbReference>
<dbReference type="Proteomes" id="UP000198975">
    <property type="component" value="Unassembled WGS sequence"/>
</dbReference>
<dbReference type="InterPro" id="IPR025121">
    <property type="entry name" value="GTPase_HflX_N"/>
</dbReference>
<dbReference type="Pfam" id="PF19275">
    <property type="entry name" value="HflX_C"/>
    <property type="match status" value="1"/>
</dbReference>
<dbReference type="Pfam" id="PF01926">
    <property type="entry name" value="MMR_HSR1"/>
    <property type="match status" value="1"/>
</dbReference>
<dbReference type="InterPro" id="IPR042108">
    <property type="entry name" value="GTPase_HflX_N_sf"/>
</dbReference>
<dbReference type="Gene3D" id="3.40.50.11060">
    <property type="entry name" value="GTPase HflX, N-terminal domain"/>
    <property type="match status" value="1"/>
</dbReference>
<feature type="binding site" evidence="7">
    <location>
        <begin position="227"/>
        <end position="234"/>
    </location>
    <ligand>
        <name>GTP</name>
        <dbReference type="ChEBI" id="CHEBI:37565"/>
    </ligand>
</feature>
<evidence type="ECO:0000256" key="3">
    <source>
        <dbReference type="ARBA" id="ARBA00022741"/>
    </source>
</evidence>
<dbReference type="GO" id="GO:0043022">
    <property type="term" value="F:ribosome binding"/>
    <property type="evidence" value="ECO:0007669"/>
    <property type="project" value="TreeGrafter"/>
</dbReference>
<feature type="domain" description="Hflx-type G" evidence="9">
    <location>
        <begin position="221"/>
        <end position="388"/>
    </location>
</feature>
<reference evidence="11" key="1">
    <citation type="submission" date="2016-08" db="EMBL/GenBank/DDBJ databases">
        <authorList>
            <person name="Varghese N."/>
            <person name="Submissions Spin"/>
        </authorList>
    </citation>
    <scope>NUCLEOTIDE SEQUENCE [LARGE SCALE GENOMIC DNA]</scope>
    <source>
        <strain evidence="11">REICA_082</strain>
    </source>
</reference>
<feature type="binding site" evidence="7">
    <location>
        <begin position="340"/>
        <end position="343"/>
    </location>
    <ligand>
        <name>GTP</name>
        <dbReference type="ChEBI" id="CHEBI:37565"/>
    </ligand>
</feature>
<evidence type="ECO:0000256" key="8">
    <source>
        <dbReference type="PIRSR" id="PIRSR006809-2"/>
    </source>
</evidence>
<dbReference type="Gene3D" id="6.10.250.2860">
    <property type="match status" value="1"/>
</dbReference>
<dbReference type="InterPro" id="IPR016496">
    <property type="entry name" value="GTPase_HflX"/>
</dbReference>
<name>A0A1C3ZV30_9ENTR</name>
<keyword evidence="1 6" id="KW-0963">Cytoplasm</keyword>
<evidence type="ECO:0000256" key="7">
    <source>
        <dbReference type="PIRSR" id="PIRSR006809-1"/>
    </source>
</evidence>
<proteinExistence type="inferred from homology"/>
<evidence type="ECO:0000259" key="9">
    <source>
        <dbReference type="PROSITE" id="PS51705"/>
    </source>
</evidence>
<dbReference type="GO" id="GO:0005525">
    <property type="term" value="F:GTP binding"/>
    <property type="evidence" value="ECO:0007669"/>
    <property type="project" value="UniProtKB-UniRule"/>
</dbReference>
<keyword evidence="3 6" id="KW-0547">Nucleotide-binding</keyword>
<dbReference type="EMBL" id="FMAY01000002">
    <property type="protein sequence ID" value="SCB86218.1"/>
    <property type="molecule type" value="Genomic_DNA"/>
</dbReference>
<dbReference type="PROSITE" id="PS51705">
    <property type="entry name" value="G_HFLX"/>
    <property type="match status" value="1"/>
</dbReference>
<organism evidence="10 11">
    <name type="scientific">Kosakonia oryzendophytica</name>
    <dbReference type="NCBI Taxonomy" id="1005665"/>
    <lineage>
        <taxon>Bacteria</taxon>
        <taxon>Pseudomonadati</taxon>
        <taxon>Pseudomonadota</taxon>
        <taxon>Gammaproteobacteria</taxon>
        <taxon>Enterobacterales</taxon>
        <taxon>Enterobacteriaceae</taxon>
        <taxon>Kosakonia</taxon>
    </lineage>
</organism>
<evidence type="ECO:0000313" key="10">
    <source>
        <dbReference type="EMBL" id="SCB86218.1"/>
    </source>
</evidence>
<dbReference type="PANTHER" id="PTHR10229">
    <property type="entry name" value="GTP-BINDING PROTEIN HFLX"/>
    <property type="match status" value="1"/>
</dbReference>
<dbReference type="HAMAP" id="MF_00900">
    <property type="entry name" value="GTPase_HflX"/>
    <property type="match status" value="1"/>
</dbReference>
<dbReference type="PIRSF" id="PIRSF006809">
    <property type="entry name" value="GTP-binding_hflX_prd"/>
    <property type="match status" value="1"/>
</dbReference>
<keyword evidence="11" id="KW-1185">Reference proteome</keyword>
<keyword evidence="5 6" id="KW-0342">GTP-binding</keyword>
<keyword evidence="4 8" id="KW-0460">Magnesium</keyword>
<feature type="binding site" evidence="7">
    <location>
        <begin position="366"/>
        <end position="368"/>
    </location>
    <ligand>
        <name>GTP</name>
        <dbReference type="ChEBI" id="CHEBI:37565"/>
    </ligand>
</feature>
<feature type="binding site" evidence="7">
    <location>
        <begin position="274"/>
        <end position="277"/>
    </location>
    <ligand>
        <name>GTP</name>
        <dbReference type="ChEBI" id="CHEBI:37565"/>
    </ligand>
</feature>
<dbReference type="FunFam" id="3.40.50.11060:FF:000001">
    <property type="entry name" value="GTPase HflX"/>
    <property type="match status" value="1"/>
</dbReference>
<dbReference type="InterPro" id="IPR035647">
    <property type="entry name" value="EFG_III/V"/>
</dbReference>
<dbReference type="PANTHER" id="PTHR10229:SF0">
    <property type="entry name" value="GTP-BINDING PROTEIN 6-RELATED"/>
    <property type="match status" value="1"/>
</dbReference>
<dbReference type="NCBIfam" id="TIGR03156">
    <property type="entry name" value="GTP_HflX"/>
    <property type="match status" value="1"/>
</dbReference>
<comment type="similarity">
    <text evidence="6">Belongs to the TRAFAC class OBG-HflX-like GTPase superfamily. HflX GTPase family.</text>
</comment>
<dbReference type="SUPFAM" id="SSF54980">
    <property type="entry name" value="EF-G C-terminal domain-like"/>
    <property type="match status" value="1"/>
</dbReference>
<comment type="subcellular location">
    <subcellularLocation>
        <location evidence="6">Cytoplasm</location>
    </subcellularLocation>
    <text evidence="6">May associate with membranes.</text>
</comment>
<dbReference type="InterPro" id="IPR006073">
    <property type="entry name" value="GTP-bd"/>
</dbReference>
<dbReference type="GO" id="GO:0046872">
    <property type="term" value="F:metal ion binding"/>
    <property type="evidence" value="ECO:0007669"/>
    <property type="project" value="UniProtKB-KW"/>
</dbReference>
<evidence type="ECO:0000256" key="2">
    <source>
        <dbReference type="ARBA" id="ARBA00022723"/>
    </source>
</evidence>
<sequence>MLFIYIGEPEDLRSPLIFFEGLRLFDRYEAGEQAVLVHIYFSQDKDMEDLQEFESLVSSAGVEAMQVITGSRKAPHPKYFVGEGKAVEIADAVKAVGASVVLFDHALTPAQERNLERLCECRVIDRTGLILDIFAQRARTHEGKLQVELAQLRHLATRLVRGWTHLERQKGGIGLRGPGETQLETDRRLLRNRITQILARLEKVEKQREQGRRSRTKADIPTVSLVGYTNAGKSTLFNQITEAQVYAADQLFATLDPTLRRIDVADVGETVLADTVGFIRHLPHDLVAAFKATLQETRQATLLMHVIDAADLRVQENIDAVNTVLEEIEAHEIPTLLVMNKIDMLEEFEPRIDRDEENKPIRVWLSAQTGVGVPLLFQALTERLAGEVAQHTLRLPPQEGRLRSRFYQLQAIEKEWMEDDGSVGMQVRMPIVDWRRLCKQEPALEEYVV</sequence>
<dbReference type="Gene3D" id="3.40.50.300">
    <property type="entry name" value="P-loop containing nucleotide triphosphate hydrolases"/>
    <property type="match status" value="1"/>
</dbReference>
<evidence type="ECO:0000256" key="5">
    <source>
        <dbReference type="ARBA" id="ARBA00023134"/>
    </source>
</evidence>
<dbReference type="GO" id="GO:0097216">
    <property type="term" value="F:guanosine tetraphosphate binding"/>
    <property type="evidence" value="ECO:0007669"/>
    <property type="project" value="UniProtKB-ARBA"/>
</dbReference>
<dbReference type="InterPro" id="IPR032305">
    <property type="entry name" value="GTP-bd_M"/>
</dbReference>
<dbReference type="InterPro" id="IPR027417">
    <property type="entry name" value="P-loop_NTPase"/>
</dbReference>
<dbReference type="AlphaFoldDB" id="A0A1C3ZV30"/>
<dbReference type="PRINTS" id="PR00326">
    <property type="entry name" value="GTP1OBG"/>
</dbReference>
<evidence type="ECO:0000256" key="1">
    <source>
        <dbReference type="ARBA" id="ARBA00022490"/>
    </source>
</evidence>
<comment type="function">
    <text evidence="6">GTPase that associates with the 50S ribosomal subunit and may have a role during protein synthesis or ribosome biogenesis.</text>
</comment>
<dbReference type="Pfam" id="PF16360">
    <property type="entry name" value="GTP-bdg_M"/>
    <property type="match status" value="1"/>
</dbReference>
<evidence type="ECO:0000256" key="6">
    <source>
        <dbReference type="HAMAP-Rule" id="MF_00900"/>
    </source>
</evidence>
<dbReference type="CDD" id="cd01878">
    <property type="entry name" value="HflX"/>
    <property type="match status" value="1"/>
</dbReference>
<dbReference type="GO" id="GO:0003924">
    <property type="term" value="F:GTPase activity"/>
    <property type="evidence" value="ECO:0007669"/>
    <property type="project" value="UniProtKB-UniRule"/>
</dbReference>
<accession>A0A1C3ZV30</accession>
<dbReference type="SUPFAM" id="SSF52540">
    <property type="entry name" value="P-loop containing nucleoside triphosphate hydrolases"/>
    <property type="match status" value="1"/>
</dbReference>